<dbReference type="RefSeq" id="XP_040671602.1">
    <property type="nucleotide sequence ID" value="XM_040810576.1"/>
</dbReference>
<organism evidence="1 2">
    <name type="scientific">Aspergillus versicolor CBS 583.65</name>
    <dbReference type="NCBI Taxonomy" id="1036611"/>
    <lineage>
        <taxon>Eukaryota</taxon>
        <taxon>Fungi</taxon>
        <taxon>Dikarya</taxon>
        <taxon>Ascomycota</taxon>
        <taxon>Pezizomycotina</taxon>
        <taxon>Eurotiomycetes</taxon>
        <taxon>Eurotiomycetidae</taxon>
        <taxon>Eurotiales</taxon>
        <taxon>Aspergillaceae</taxon>
        <taxon>Aspergillus</taxon>
        <taxon>Aspergillus subgen. Nidulantes</taxon>
    </lineage>
</organism>
<evidence type="ECO:0000313" key="2">
    <source>
        <dbReference type="Proteomes" id="UP000184073"/>
    </source>
</evidence>
<evidence type="ECO:0008006" key="3">
    <source>
        <dbReference type="Google" id="ProtNLM"/>
    </source>
</evidence>
<gene>
    <name evidence="1" type="ORF">ASPVEDRAFT_32192</name>
</gene>
<dbReference type="OrthoDB" id="2891848at2759"/>
<dbReference type="GeneID" id="63726087"/>
<accession>A0A1L9PWB7</accession>
<name>A0A1L9PWB7_ASPVE</name>
<reference evidence="2" key="1">
    <citation type="journal article" date="2017" name="Genome Biol.">
        <title>Comparative genomics reveals high biological diversity and specific adaptations in the industrially and medically important fungal genus Aspergillus.</title>
        <authorList>
            <person name="de Vries R.P."/>
            <person name="Riley R."/>
            <person name="Wiebenga A."/>
            <person name="Aguilar-Osorio G."/>
            <person name="Amillis S."/>
            <person name="Uchima C.A."/>
            <person name="Anderluh G."/>
            <person name="Asadollahi M."/>
            <person name="Askin M."/>
            <person name="Barry K."/>
            <person name="Battaglia E."/>
            <person name="Bayram O."/>
            <person name="Benocci T."/>
            <person name="Braus-Stromeyer S.A."/>
            <person name="Caldana C."/>
            <person name="Canovas D."/>
            <person name="Cerqueira G.C."/>
            <person name="Chen F."/>
            <person name="Chen W."/>
            <person name="Choi C."/>
            <person name="Clum A."/>
            <person name="Dos Santos R.A."/>
            <person name="Damasio A.R."/>
            <person name="Diallinas G."/>
            <person name="Emri T."/>
            <person name="Fekete E."/>
            <person name="Flipphi M."/>
            <person name="Freyberg S."/>
            <person name="Gallo A."/>
            <person name="Gournas C."/>
            <person name="Habgood R."/>
            <person name="Hainaut M."/>
            <person name="Harispe M.L."/>
            <person name="Henrissat B."/>
            <person name="Hilden K.S."/>
            <person name="Hope R."/>
            <person name="Hossain A."/>
            <person name="Karabika E."/>
            <person name="Karaffa L."/>
            <person name="Karanyi Z."/>
            <person name="Krasevec N."/>
            <person name="Kuo A."/>
            <person name="Kusch H."/>
            <person name="LaButti K."/>
            <person name="Lagendijk E.L."/>
            <person name="Lapidus A."/>
            <person name="Levasseur A."/>
            <person name="Lindquist E."/>
            <person name="Lipzen A."/>
            <person name="Logrieco A.F."/>
            <person name="MacCabe A."/>
            <person name="Maekelae M.R."/>
            <person name="Malavazi I."/>
            <person name="Melin P."/>
            <person name="Meyer V."/>
            <person name="Mielnichuk N."/>
            <person name="Miskei M."/>
            <person name="Molnar A.P."/>
            <person name="Mule G."/>
            <person name="Ngan C.Y."/>
            <person name="Orejas M."/>
            <person name="Orosz E."/>
            <person name="Ouedraogo J.P."/>
            <person name="Overkamp K.M."/>
            <person name="Park H.-S."/>
            <person name="Perrone G."/>
            <person name="Piumi F."/>
            <person name="Punt P.J."/>
            <person name="Ram A.F."/>
            <person name="Ramon A."/>
            <person name="Rauscher S."/>
            <person name="Record E."/>
            <person name="Riano-Pachon D.M."/>
            <person name="Robert V."/>
            <person name="Roehrig J."/>
            <person name="Ruller R."/>
            <person name="Salamov A."/>
            <person name="Salih N.S."/>
            <person name="Samson R.A."/>
            <person name="Sandor E."/>
            <person name="Sanguinetti M."/>
            <person name="Schuetze T."/>
            <person name="Sepcic K."/>
            <person name="Shelest E."/>
            <person name="Sherlock G."/>
            <person name="Sophianopoulou V."/>
            <person name="Squina F.M."/>
            <person name="Sun H."/>
            <person name="Susca A."/>
            <person name="Todd R.B."/>
            <person name="Tsang A."/>
            <person name="Unkles S.E."/>
            <person name="van de Wiele N."/>
            <person name="van Rossen-Uffink D."/>
            <person name="Oliveira J.V."/>
            <person name="Vesth T.C."/>
            <person name="Visser J."/>
            <person name="Yu J.-H."/>
            <person name="Zhou M."/>
            <person name="Andersen M.R."/>
            <person name="Archer D.B."/>
            <person name="Baker S.E."/>
            <person name="Benoit I."/>
            <person name="Brakhage A.A."/>
            <person name="Braus G.H."/>
            <person name="Fischer R."/>
            <person name="Frisvad J.C."/>
            <person name="Goldman G.H."/>
            <person name="Houbraken J."/>
            <person name="Oakley B."/>
            <person name="Pocsi I."/>
            <person name="Scazzocchio C."/>
            <person name="Seiboth B."/>
            <person name="vanKuyk P.A."/>
            <person name="Wortman J."/>
            <person name="Dyer P.S."/>
            <person name="Grigoriev I.V."/>
        </authorList>
    </citation>
    <scope>NUCLEOTIDE SEQUENCE [LARGE SCALE GENOMIC DNA]</scope>
    <source>
        <strain evidence="2">CBS 583.65</strain>
    </source>
</reference>
<dbReference type="SUPFAM" id="SSF53474">
    <property type="entry name" value="alpha/beta-Hydrolases"/>
    <property type="match status" value="1"/>
</dbReference>
<dbReference type="AlphaFoldDB" id="A0A1L9PWB7"/>
<dbReference type="InterPro" id="IPR029058">
    <property type="entry name" value="AB_hydrolase_fold"/>
</dbReference>
<dbReference type="VEuPathDB" id="FungiDB:ASPVEDRAFT_32192"/>
<sequence>MTPLYPGESLANVAGFPTLYHFQPARVENARKGNPLIVCVTGALHLARIFYGGHSGSKSSDFVSYWLSENGYAVLSLSYPLETEPEIMPPTAARFRIPDWGRQAAATTRKIIDEKDLGDPSIVLISWSMGGRIVVPFNIAAKELGLDVQQYISFAATPGFSTIRPPMPGLTCTDSGYFQVPPRLDNFERQVSEMEELNGHTIIPRDIYRREYVGATPVNLIGLGLKYDETGFVRDEIPHEEDSQVLNIANLPFITALYPTSILDASHAMTDRAGWGFLMTYSLESFIGKQGLRNANESSSWQSLLELVHSAPTELCLPVPGNHFFFIGEQSARNTAEMVDKLIGRAYNFQTQLFQLIA</sequence>
<dbReference type="STRING" id="1036611.A0A1L9PWB7"/>
<protein>
    <recommendedName>
        <fullName evidence="3">AB hydrolase-1 domain-containing protein</fullName>
    </recommendedName>
</protein>
<dbReference type="Gene3D" id="3.40.50.1820">
    <property type="entry name" value="alpha/beta hydrolase"/>
    <property type="match status" value="1"/>
</dbReference>
<keyword evidence="2" id="KW-1185">Reference proteome</keyword>
<dbReference type="Proteomes" id="UP000184073">
    <property type="component" value="Unassembled WGS sequence"/>
</dbReference>
<dbReference type="EMBL" id="KV878133">
    <property type="protein sequence ID" value="OJJ05840.1"/>
    <property type="molecule type" value="Genomic_DNA"/>
</dbReference>
<evidence type="ECO:0000313" key="1">
    <source>
        <dbReference type="EMBL" id="OJJ05840.1"/>
    </source>
</evidence>
<proteinExistence type="predicted"/>